<reference evidence="3 4" key="1">
    <citation type="submission" date="2019-07" db="EMBL/GenBank/DDBJ databases">
        <title>Genomic Encyclopedia of Type Strains, Phase I: the one thousand microbial genomes (KMG-I) project.</title>
        <authorList>
            <person name="Kyrpides N."/>
        </authorList>
    </citation>
    <scope>NUCLEOTIDE SEQUENCE [LARGE SCALE GENOMIC DNA]</scope>
    <source>
        <strain evidence="3 4">DSM 375</strain>
    </source>
</reference>
<comment type="caution">
    <text evidence="3">The sequence shown here is derived from an EMBL/GenBank/DDBJ whole genome shotgun (WGS) entry which is preliminary data.</text>
</comment>
<accession>A0A562I1G0</accession>
<keyword evidence="1" id="KW-0732">Signal</keyword>
<dbReference type="Proteomes" id="UP000319627">
    <property type="component" value="Unassembled WGS sequence"/>
</dbReference>
<dbReference type="RefSeq" id="WP_170234373.1">
    <property type="nucleotide sequence ID" value="NZ_VLKG01000009.1"/>
</dbReference>
<feature type="domain" description="DUF2059" evidence="2">
    <location>
        <begin position="90"/>
        <end position="147"/>
    </location>
</feature>
<feature type="signal peptide" evidence="1">
    <location>
        <begin position="1"/>
        <end position="18"/>
    </location>
</feature>
<feature type="chain" id="PRO_5022007688" description="DUF2059 domain-containing protein" evidence="1">
    <location>
        <begin position="19"/>
        <end position="166"/>
    </location>
</feature>
<evidence type="ECO:0000313" key="4">
    <source>
        <dbReference type="Proteomes" id="UP000319627"/>
    </source>
</evidence>
<evidence type="ECO:0000256" key="1">
    <source>
        <dbReference type="SAM" id="SignalP"/>
    </source>
</evidence>
<dbReference type="AlphaFoldDB" id="A0A562I1G0"/>
<keyword evidence="4" id="KW-1185">Reference proteome</keyword>
<dbReference type="InterPro" id="IPR018637">
    <property type="entry name" value="DUF2059"/>
</dbReference>
<evidence type="ECO:0000259" key="2">
    <source>
        <dbReference type="Pfam" id="PF09832"/>
    </source>
</evidence>
<sequence length="166" mass="18836">MRWIGILLGWMLAYSVVAATPSDTSLKELLEVTDARKGLDTSLEQTEHMMRSVMAKSLEGKPVTPAQQEAINRMQSKVLAVLKEEMNWTKFEPVLVDIYRQSLTQEEVDGALNFYRSDVGRSMTQKMPLIMQNSMQAVQNLMLSMMPRLAKIQEELQAELKATQAQ</sequence>
<evidence type="ECO:0000313" key="3">
    <source>
        <dbReference type="EMBL" id="TWH64493.1"/>
    </source>
</evidence>
<protein>
    <recommendedName>
        <fullName evidence="2">DUF2059 domain-containing protein</fullName>
    </recommendedName>
</protein>
<proteinExistence type="predicted"/>
<gene>
    <name evidence="3" type="ORF">LX59_02441</name>
</gene>
<name>A0A562I1G0_9GAMM</name>
<dbReference type="EMBL" id="VLKG01000009">
    <property type="protein sequence ID" value="TWH64493.1"/>
    <property type="molecule type" value="Genomic_DNA"/>
</dbReference>
<organism evidence="3 4">
    <name type="scientific">Azomonas agilis</name>
    <dbReference type="NCBI Taxonomy" id="116849"/>
    <lineage>
        <taxon>Bacteria</taxon>
        <taxon>Pseudomonadati</taxon>
        <taxon>Pseudomonadota</taxon>
        <taxon>Gammaproteobacteria</taxon>
        <taxon>Pseudomonadales</taxon>
        <taxon>Pseudomonadaceae</taxon>
        <taxon>Azomonas</taxon>
    </lineage>
</organism>
<dbReference type="Pfam" id="PF09832">
    <property type="entry name" value="DUF2059"/>
    <property type="match status" value="1"/>
</dbReference>